<feature type="transmembrane region" description="Helical" evidence="17">
    <location>
        <begin position="7"/>
        <end position="25"/>
    </location>
</feature>
<feature type="transmembrane region" description="Helical" evidence="17">
    <location>
        <begin position="96"/>
        <end position="113"/>
    </location>
</feature>
<protein>
    <recommendedName>
        <fullName evidence="5 15">CDP-diacylglycerol--glycerol-3-phosphate 3-phosphatidyltransferase</fullName>
        <ecNumber evidence="4 15">2.7.8.5</ecNumber>
    </recommendedName>
</protein>
<evidence type="ECO:0000256" key="4">
    <source>
        <dbReference type="ARBA" id="ARBA00013170"/>
    </source>
</evidence>
<evidence type="ECO:0000256" key="6">
    <source>
        <dbReference type="ARBA" id="ARBA00022516"/>
    </source>
</evidence>
<dbReference type="InterPro" id="IPR004570">
    <property type="entry name" value="Phosphatidylglycerol_P_synth"/>
</dbReference>
<evidence type="ECO:0000256" key="13">
    <source>
        <dbReference type="ARBA" id="ARBA00023264"/>
    </source>
</evidence>
<dbReference type="EC" id="2.7.8.5" evidence="4 15"/>
<dbReference type="GO" id="GO:0046474">
    <property type="term" value="P:glycerophospholipid biosynthetic process"/>
    <property type="evidence" value="ECO:0007669"/>
    <property type="project" value="TreeGrafter"/>
</dbReference>
<evidence type="ECO:0000256" key="12">
    <source>
        <dbReference type="ARBA" id="ARBA00023209"/>
    </source>
</evidence>
<organism evidence="18">
    <name type="scientific">Caldithrix abyssi</name>
    <dbReference type="NCBI Taxonomy" id="187145"/>
    <lineage>
        <taxon>Bacteria</taxon>
        <taxon>Pseudomonadati</taxon>
        <taxon>Calditrichota</taxon>
        <taxon>Calditrichia</taxon>
        <taxon>Calditrichales</taxon>
        <taxon>Calditrichaceae</taxon>
        <taxon>Caldithrix</taxon>
    </lineage>
</organism>
<gene>
    <name evidence="18" type="primary">pgsA</name>
    <name evidence="18" type="ORF">ENJ89_01400</name>
</gene>
<comment type="catalytic activity">
    <reaction evidence="14">
        <text>a CDP-1,2-diacyl-sn-glycerol + sn-glycerol 3-phosphate = a 1,2-diacyl-sn-glycero-3-phospho-(1'-sn-glycero-3'-phosphate) + CMP + H(+)</text>
        <dbReference type="Rhea" id="RHEA:12593"/>
        <dbReference type="ChEBI" id="CHEBI:15378"/>
        <dbReference type="ChEBI" id="CHEBI:57597"/>
        <dbReference type="ChEBI" id="CHEBI:58332"/>
        <dbReference type="ChEBI" id="CHEBI:60110"/>
        <dbReference type="ChEBI" id="CHEBI:60377"/>
        <dbReference type="EC" id="2.7.8.5"/>
    </reaction>
</comment>
<keyword evidence="10" id="KW-0443">Lipid metabolism</keyword>
<keyword evidence="9 17" id="KW-1133">Transmembrane helix</keyword>
<evidence type="ECO:0000256" key="8">
    <source>
        <dbReference type="ARBA" id="ARBA00022692"/>
    </source>
</evidence>
<evidence type="ECO:0000256" key="17">
    <source>
        <dbReference type="SAM" id="Phobius"/>
    </source>
</evidence>
<dbReference type="PROSITE" id="PS00379">
    <property type="entry name" value="CDP_ALCOHOL_P_TRANSF"/>
    <property type="match status" value="1"/>
</dbReference>
<keyword evidence="11 17" id="KW-0472">Membrane</keyword>
<dbReference type="Pfam" id="PF01066">
    <property type="entry name" value="CDP-OH_P_transf"/>
    <property type="match status" value="1"/>
</dbReference>
<dbReference type="GO" id="GO:0016020">
    <property type="term" value="C:membrane"/>
    <property type="evidence" value="ECO:0007669"/>
    <property type="project" value="UniProtKB-SubCell"/>
</dbReference>
<accession>A0A7V5UE27</accession>
<evidence type="ECO:0000256" key="11">
    <source>
        <dbReference type="ARBA" id="ARBA00023136"/>
    </source>
</evidence>
<feature type="transmembrane region" description="Helical" evidence="17">
    <location>
        <begin position="31"/>
        <end position="48"/>
    </location>
</feature>
<evidence type="ECO:0000256" key="9">
    <source>
        <dbReference type="ARBA" id="ARBA00022989"/>
    </source>
</evidence>
<dbReference type="EMBL" id="DROD01000100">
    <property type="protein sequence ID" value="HHJ51823.1"/>
    <property type="molecule type" value="Genomic_DNA"/>
</dbReference>
<keyword evidence="13" id="KW-1208">Phospholipid metabolism</keyword>
<dbReference type="InterPro" id="IPR000462">
    <property type="entry name" value="CDP-OH_P_trans"/>
</dbReference>
<dbReference type="Proteomes" id="UP000886124">
    <property type="component" value="Unassembled WGS sequence"/>
</dbReference>
<evidence type="ECO:0000256" key="14">
    <source>
        <dbReference type="ARBA" id="ARBA00048586"/>
    </source>
</evidence>
<evidence type="ECO:0000256" key="7">
    <source>
        <dbReference type="ARBA" id="ARBA00022679"/>
    </source>
</evidence>
<evidence type="ECO:0000313" key="18">
    <source>
        <dbReference type="EMBL" id="HHJ51823.1"/>
    </source>
</evidence>
<feature type="transmembrane region" description="Helical" evidence="17">
    <location>
        <begin position="125"/>
        <end position="143"/>
    </location>
</feature>
<evidence type="ECO:0000256" key="16">
    <source>
        <dbReference type="RuleBase" id="RU003750"/>
    </source>
</evidence>
<comment type="subcellular location">
    <subcellularLocation>
        <location evidence="1">Membrane</location>
        <topology evidence="1">Multi-pass membrane protein</topology>
    </subcellularLocation>
</comment>
<dbReference type="PANTHER" id="PTHR14269">
    <property type="entry name" value="CDP-DIACYLGLYCEROL--GLYCEROL-3-PHOSPHATE 3-PHOSPHATIDYLTRANSFERASE-RELATED"/>
    <property type="match status" value="1"/>
</dbReference>
<feature type="transmembrane region" description="Helical" evidence="17">
    <location>
        <begin position="163"/>
        <end position="183"/>
    </location>
</feature>
<dbReference type="AlphaFoldDB" id="A0A7V5UE27"/>
<dbReference type="GO" id="GO:0008444">
    <property type="term" value="F:CDP-diacylglycerol-glycerol-3-phosphate 3-phosphatidyltransferase activity"/>
    <property type="evidence" value="ECO:0007669"/>
    <property type="project" value="UniProtKB-UniRule"/>
</dbReference>
<dbReference type="InterPro" id="IPR050324">
    <property type="entry name" value="CDP-alcohol_PTase-I"/>
</dbReference>
<dbReference type="NCBIfam" id="TIGR00560">
    <property type="entry name" value="pgsA"/>
    <property type="match status" value="1"/>
</dbReference>
<name>A0A7V5UE27_CALAY</name>
<keyword evidence="12" id="KW-0594">Phospholipid biosynthesis</keyword>
<comment type="pathway">
    <text evidence="2">Phospholipid metabolism; phosphatidylglycerol biosynthesis; phosphatidylglycerol from CDP-diacylglycerol: step 1/2.</text>
</comment>
<feature type="transmembrane region" description="Helical" evidence="17">
    <location>
        <begin position="69"/>
        <end position="90"/>
    </location>
</feature>
<dbReference type="PANTHER" id="PTHR14269:SF62">
    <property type="entry name" value="CDP-DIACYLGLYCEROL--GLYCEROL-3-PHOSPHATE 3-PHOSPHATIDYLTRANSFERASE 1, CHLOROPLASTIC"/>
    <property type="match status" value="1"/>
</dbReference>
<dbReference type="Gene3D" id="1.20.120.1760">
    <property type="match status" value="1"/>
</dbReference>
<dbReference type="InterPro" id="IPR048254">
    <property type="entry name" value="CDP_ALCOHOL_P_TRANSF_CS"/>
</dbReference>
<evidence type="ECO:0000256" key="5">
    <source>
        <dbReference type="ARBA" id="ARBA00014944"/>
    </source>
</evidence>
<evidence type="ECO:0000256" key="10">
    <source>
        <dbReference type="ARBA" id="ARBA00023098"/>
    </source>
</evidence>
<sequence>MKYTIPNQLTIIRIVLTPVFVFLILQPEPHYRLWATVVYVVASLTDWYDGYFARRFNWVTRWGQFMDPLADKLLVSSALIVFAYLGYLYWWMVWTIVIRDFVVTGLRIFALYIGKSIITSIIAKYKTFLQMAFTFALLLYMNIPGLPDVRLSAVQRPYLQWTTLTLGLVVLLTLISGIQYLIVNRSHVAELFRRLWRIILKIFQKES</sequence>
<reference evidence="18" key="1">
    <citation type="journal article" date="2020" name="mSystems">
        <title>Genome- and Community-Level Interaction Insights into Carbon Utilization and Element Cycling Functions of Hydrothermarchaeota in Hydrothermal Sediment.</title>
        <authorList>
            <person name="Zhou Z."/>
            <person name="Liu Y."/>
            <person name="Xu W."/>
            <person name="Pan J."/>
            <person name="Luo Z.H."/>
            <person name="Li M."/>
        </authorList>
    </citation>
    <scope>NUCLEOTIDE SEQUENCE [LARGE SCALE GENOMIC DNA]</scope>
    <source>
        <strain evidence="18">HyVt-527</strain>
    </source>
</reference>
<evidence type="ECO:0000256" key="3">
    <source>
        <dbReference type="ARBA" id="ARBA00010441"/>
    </source>
</evidence>
<comment type="similarity">
    <text evidence="3 16">Belongs to the CDP-alcohol phosphatidyltransferase class-I family.</text>
</comment>
<evidence type="ECO:0000256" key="15">
    <source>
        <dbReference type="NCBIfam" id="TIGR00560"/>
    </source>
</evidence>
<proteinExistence type="inferred from homology"/>
<comment type="caution">
    <text evidence="18">The sequence shown here is derived from an EMBL/GenBank/DDBJ whole genome shotgun (WGS) entry which is preliminary data.</text>
</comment>
<keyword evidence="6" id="KW-0444">Lipid biosynthesis</keyword>
<dbReference type="InterPro" id="IPR043130">
    <property type="entry name" value="CDP-OH_PTrfase_TM_dom"/>
</dbReference>
<keyword evidence="8 17" id="KW-0812">Transmembrane</keyword>
<dbReference type="PIRSF" id="PIRSF000847">
    <property type="entry name" value="Phos_ph_gly_syn"/>
    <property type="match status" value="1"/>
</dbReference>
<keyword evidence="7 16" id="KW-0808">Transferase</keyword>
<evidence type="ECO:0000256" key="1">
    <source>
        <dbReference type="ARBA" id="ARBA00004141"/>
    </source>
</evidence>
<evidence type="ECO:0000256" key="2">
    <source>
        <dbReference type="ARBA" id="ARBA00005042"/>
    </source>
</evidence>